<dbReference type="Gene3D" id="3.20.20.70">
    <property type="entry name" value="Aldolase class I"/>
    <property type="match status" value="1"/>
</dbReference>
<evidence type="ECO:0000313" key="12">
    <source>
        <dbReference type="Proteomes" id="UP000769766"/>
    </source>
</evidence>
<comment type="caution">
    <text evidence="11">The sequence shown here is derived from an EMBL/GenBank/DDBJ whole genome shotgun (WGS) entry which is preliminary data.</text>
</comment>
<keyword evidence="5 9" id="KW-0479">Metal-binding</keyword>
<comment type="similarity">
    <text evidence="9">Belongs to the radical SAM superfamily. Lipoyl synthase family.</text>
</comment>
<dbReference type="GO" id="GO:0016992">
    <property type="term" value="F:lipoate synthase activity"/>
    <property type="evidence" value="ECO:0007669"/>
    <property type="project" value="UniProtKB-UniRule"/>
</dbReference>
<comment type="pathway">
    <text evidence="9">Protein modification; protein lipoylation via endogenous pathway; protein N(6)-(lipoyl)lysine from octanoyl-[acyl-carrier-protein]: step 2/2.</text>
</comment>
<name>A0A932G065_UNCTE</name>
<dbReference type="InterPro" id="IPR031691">
    <property type="entry name" value="LIAS_N"/>
</dbReference>
<evidence type="ECO:0000256" key="1">
    <source>
        <dbReference type="ARBA" id="ARBA00022485"/>
    </source>
</evidence>
<proteinExistence type="inferred from homology"/>
<keyword evidence="4 9" id="KW-0949">S-adenosyl-L-methionine</keyword>
<evidence type="ECO:0000256" key="5">
    <source>
        <dbReference type="ARBA" id="ARBA00022723"/>
    </source>
</evidence>
<dbReference type="SFLD" id="SFLDG01058">
    <property type="entry name" value="lipoyl_synthase_like"/>
    <property type="match status" value="1"/>
</dbReference>
<dbReference type="CDD" id="cd01335">
    <property type="entry name" value="Radical_SAM"/>
    <property type="match status" value="1"/>
</dbReference>
<feature type="binding site" evidence="9">
    <location>
        <position position="73"/>
    </location>
    <ligand>
        <name>[4Fe-4S] cluster</name>
        <dbReference type="ChEBI" id="CHEBI:49883"/>
        <label>2</label>
        <note>4Fe-4S-S-AdoMet</note>
    </ligand>
</feature>
<comment type="cofactor">
    <cofactor evidence="9">
        <name>[4Fe-4S] cluster</name>
        <dbReference type="ChEBI" id="CHEBI:49883"/>
    </cofactor>
    <text evidence="9">Binds 2 [4Fe-4S] clusters per subunit. One cluster is coordinated with 3 cysteines and an exchangeable S-adenosyl-L-methionine.</text>
</comment>
<dbReference type="InterPro" id="IPR003698">
    <property type="entry name" value="Lipoyl_synth"/>
</dbReference>
<evidence type="ECO:0000256" key="2">
    <source>
        <dbReference type="ARBA" id="ARBA00022490"/>
    </source>
</evidence>
<dbReference type="PANTHER" id="PTHR10949">
    <property type="entry name" value="LIPOYL SYNTHASE"/>
    <property type="match status" value="1"/>
</dbReference>
<dbReference type="InterPro" id="IPR058240">
    <property type="entry name" value="rSAM_sf"/>
</dbReference>
<dbReference type="GO" id="GO:0046872">
    <property type="term" value="F:metal ion binding"/>
    <property type="evidence" value="ECO:0007669"/>
    <property type="project" value="UniProtKB-KW"/>
</dbReference>
<feature type="domain" description="Radical SAM core" evidence="10">
    <location>
        <begin position="52"/>
        <end position="268"/>
    </location>
</feature>
<feature type="binding site" evidence="9">
    <location>
        <position position="51"/>
    </location>
    <ligand>
        <name>[4Fe-4S] cluster</name>
        <dbReference type="ChEBI" id="CHEBI:49883"/>
        <label>1</label>
    </ligand>
</feature>
<dbReference type="GO" id="GO:0009249">
    <property type="term" value="P:protein lipoylation"/>
    <property type="evidence" value="ECO:0007669"/>
    <property type="project" value="UniProtKB-UniRule"/>
</dbReference>
<dbReference type="PANTHER" id="PTHR10949:SF0">
    <property type="entry name" value="LIPOYL SYNTHASE, MITOCHONDRIAL"/>
    <property type="match status" value="1"/>
</dbReference>
<dbReference type="EMBL" id="JACPRF010000137">
    <property type="protein sequence ID" value="MBI2876100.1"/>
    <property type="molecule type" value="Genomic_DNA"/>
</dbReference>
<dbReference type="Pfam" id="PF16881">
    <property type="entry name" value="LIAS_N"/>
    <property type="match status" value="1"/>
</dbReference>
<dbReference type="Pfam" id="PF04055">
    <property type="entry name" value="Radical_SAM"/>
    <property type="match status" value="1"/>
</dbReference>
<gene>
    <name evidence="9 11" type="primary">lipA</name>
    <name evidence="11" type="ORF">HYY20_04395</name>
</gene>
<sequence>MGRRELEGRKPPWLRVRAPGGANYIRLKGLLRDLHLHTVCEEARCPNIGECFEERTATFLILGGICTRACGFCAVTSGEPEGIDLQEPERVAQAVSRLGLRHAVVTSVTRDDLEDGGARLFAQTIQRIRAVHPGCRVEVLIPDFQGSEEALGQVLEARPEILNHNLETVPRLYPRVRPQAQYDRSRQLLDRAKRHETGSITKSGLMLGLGETWEEVLAVMADLREVGCQILTLGQYLRPSPAHLPIARYYRPEEFAELSRQGEALGFDRVEASPLVRSSYHAARQATELEGDRDERER</sequence>
<evidence type="ECO:0000256" key="6">
    <source>
        <dbReference type="ARBA" id="ARBA00023004"/>
    </source>
</evidence>
<dbReference type="NCBIfam" id="NF009544">
    <property type="entry name" value="PRK12928.1"/>
    <property type="match status" value="1"/>
</dbReference>
<dbReference type="PROSITE" id="PS51918">
    <property type="entry name" value="RADICAL_SAM"/>
    <property type="match status" value="1"/>
</dbReference>
<comment type="subcellular location">
    <subcellularLocation>
        <location evidence="9">Cytoplasm</location>
    </subcellularLocation>
</comment>
<evidence type="ECO:0000256" key="4">
    <source>
        <dbReference type="ARBA" id="ARBA00022691"/>
    </source>
</evidence>
<keyword evidence="2 9" id="KW-0963">Cytoplasm</keyword>
<dbReference type="HAMAP" id="MF_00206">
    <property type="entry name" value="Lipoyl_synth"/>
    <property type="match status" value="1"/>
</dbReference>
<accession>A0A932G065</accession>
<comment type="function">
    <text evidence="9">Catalyzes the radical-mediated insertion of two sulfur atoms into the C-6 and C-8 positions of the octanoyl moiety bound to the lipoyl domains of lipoate-dependent enzymes, thereby converting the octanoylated domains into lipoylated derivatives.</text>
</comment>
<feature type="binding site" evidence="9">
    <location>
        <position position="45"/>
    </location>
    <ligand>
        <name>[4Fe-4S] cluster</name>
        <dbReference type="ChEBI" id="CHEBI:49883"/>
        <label>1</label>
    </ligand>
</feature>
<evidence type="ECO:0000259" key="10">
    <source>
        <dbReference type="PROSITE" id="PS51918"/>
    </source>
</evidence>
<dbReference type="InterPro" id="IPR013785">
    <property type="entry name" value="Aldolase_TIM"/>
</dbReference>
<dbReference type="PIRSF" id="PIRSF005963">
    <property type="entry name" value="Lipoyl_synth"/>
    <property type="match status" value="1"/>
</dbReference>
<feature type="binding site" evidence="9">
    <location>
        <position position="66"/>
    </location>
    <ligand>
        <name>[4Fe-4S] cluster</name>
        <dbReference type="ChEBI" id="CHEBI:49883"/>
        <label>2</label>
        <note>4Fe-4S-S-AdoMet</note>
    </ligand>
</feature>
<comment type="catalytic activity">
    <reaction evidence="8 9">
        <text>[[Fe-S] cluster scaffold protein carrying a second [4Fe-4S](2+) cluster] + N(6)-octanoyl-L-lysyl-[protein] + 2 oxidized [2Fe-2S]-[ferredoxin] + 2 S-adenosyl-L-methionine + 4 H(+) = [[Fe-S] cluster scaffold protein] + N(6)-[(R)-dihydrolipoyl]-L-lysyl-[protein] + 4 Fe(3+) + 2 hydrogen sulfide + 2 5'-deoxyadenosine + 2 L-methionine + 2 reduced [2Fe-2S]-[ferredoxin]</text>
        <dbReference type="Rhea" id="RHEA:16585"/>
        <dbReference type="Rhea" id="RHEA-COMP:9928"/>
        <dbReference type="Rhea" id="RHEA-COMP:10000"/>
        <dbReference type="Rhea" id="RHEA-COMP:10001"/>
        <dbReference type="Rhea" id="RHEA-COMP:10475"/>
        <dbReference type="Rhea" id="RHEA-COMP:14568"/>
        <dbReference type="Rhea" id="RHEA-COMP:14569"/>
        <dbReference type="ChEBI" id="CHEBI:15378"/>
        <dbReference type="ChEBI" id="CHEBI:17319"/>
        <dbReference type="ChEBI" id="CHEBI:29034"/>
        <dbReference type="ChEBI" id="CHEBI:29919"/>
        <dbReference type="ChEBI" id="CHEBI:33722"/>
        <dbReference type="ChEBI" id="CHEBI:33737"/>
        <dbReference type="ChEBI" id="CHEBI:33738"/>
        <dbReference type="ChEBI" id="CHEBI:57844"/>
        <dbReference type="ChEBI" id="CHEBI:59789"/>
        <dbReference type="ChEBI" id="CHEBI:78809"/>
        <dbReference type="ChEBI" id="CHEBI:83100"/>
        <dbReference type="EC" id="2.8.1.8"/>
    </reaction>
</comment>
<evidence type="ECO:0000256" key="7">
    <source>
        <dbReference type="ARBA" id="ARBA00023014"/>
    </source>
</evidence>
<feature type="binding site" evidence="9">
    <location>
        <position position="70"/>
    </location>
    <ligand>
        <name>[4Fe-4S] cluster</name>
        <dbReference type="ChEBI" id="CHEBI:49883"/>
        <label>2</label>
        <note>4Fe-4S-S-AdoMet</note>
    </ligand>
</feature>
<reference evidence="11" key="1">
    <citation type="submission" date="2020-07" db="EMBL/GenBank/DDBJ databases">
        <title>Huge and variable diversity of episymbiotic CPR bacteria and DPANN archaea in groundwater ecosystems.</title>
        <authorList>
            <person name="He C.Y."/>
            <person name="Keren R."/>
            <person name="Whittaker M."/>
            <person name="Farag I.F."/>
            <person name="Doudna J."/>
            <person name="Cate J.H.D."/>
            <person name="Banfield J.F."/>
        </authorList>
    </citation>
    <scope>NUCLEOTIDE SEQUENCE</scope>
    <source>
        <strain evidence="11">NC_groundwater_672_Ag_B-0.1um_62_36</strain>
    </source>
</reference>
<evidence type="ECO:0000256" key="8">
    <source>
        <dbReference type="ARBA" id="ARBA00047326"/>
    </source>
</evidence>
<protein>
    <recommendedName>
        <fullName evidence="9">Lipoyl synthase</fullName>
        <ecNumber evidence="9">2.8.1.8</ecNumber>
    </recommendedName>
    <alternativeName>
        <fullName evidence="9">Lip-syn</fullName>
        <shortName evidence="9">LS</shortName>
    </alternativeName>
    <alternativeName>
        <fullName evidence="9">Lipoate synthase</fullName>
    </alternativeName>
    <alternativeName>
        <fullName evidence="9">Lipoic acid synthase</fullName>
    </alternativeName>
    <alternativeName>
        <fullName evidence="9">Sulfur insertion protein LipA</fullName>
    </alternativeName>
</protein>
<dbReference type="NCBIfam" id="NF004019">
    <property type="entry name" value="PRK05481.1"/>
    <property type="match status" value="1"/>
</dbReference>
<dbReference type="SFLD" id="SFLDF00271">
    <property type="entry name" value="lipoyl_synthase"/>
    <property type="match status" value="1"/>
</dbReference>
<dbReference type="AlphaFoldDB" id="A0A932G065"/>
<dbReference type="NCBIfam" id="TIGR00510">
    <property type="entry name" value="lipA"/>
    <property type="match status" value="1"/>
</dbReference>
<dbReference type="Proteomes" id="UP000769766">
    <property type="component" value="Unassembled WGS sequence"/>
</dbReference>
<evidence type="ECO:0000313" key="11">
    <source>
        <dbReference type="EMBL" id="MBI2876100.1"/>
    </source>
</evidence>
<keyword evidence="6 9" id="KW-0408">Iron</keyword>
<feature type="binding site" evidence="9">
    <location>
        <position position="40"/>
    </location>
    <ligand>
        <name>[4Fe-4S] cluster</name>
        <dbReference type="ChEBI" id="CHEBI:49883"/>
        <label>1</label>
    </ligand>
</feature>
<dbReference type="SMART" id="SM00729">
    <property type="entry name" value="Elp3"/>
    <property type="match status" value="1"/>
</dbReference>
<keyword evidence="1 9" id="KW-0004">4Fe-4S</keyword>
<dbReference type="FunFam" id="3.20.20.70:FF:000040">
    <property type="entry name" value="Lipoyl synthase"/>
    <property type="match status" value="1"/>
</dbReference>
<keyword evidence="3 9" id="KW-0808">Transferase</keyword>
<feature type="binding site" evidence="9">
    <location>
        <position position="279"/>
    </location>
    <ligand>
        <name>[4Fe-4S] cluster</name>
        <dbReference type="ChEBI" id="CHEBI:49883"/>
        <label>1</label>
    </ligand>
</feature>
<dbReference type="GO" id="GO:0051539">
    <property type="term" value="F:4 iron, 4 sulfur cluster binding"/>
    <property type="evidence" value="ECO:0007669"/>
    <property type="project" value="UniProtKB-UniRule"/>
</dbReference>
<evidence type="ECO:0000256" key="3">
    <source>
        <dbReference type="ARBA" id="ARBA00022679"/>
    </source>
</evidence>
<dbReference type="EC" id="2.8.1.8" evidence="9"/>
<organism evidence="11 12">
    <name type="scientific">Tectimicrobiota bacterium</name>
    <dbReference type="NCBI Taxonomy" id="2528274"/>
    <lineage>
        <taxon>Bacteria</taxon>
        <taxon>Pseudomonadati</taxon>
        <taxon>Nitrospinota/Tectimicrobiota group</taxon>
        <taxon>Candidatus Tectimicrobiota</taxon>
    </lineage>
</organism>
<dbReference type="SUPFAM" id="SSF102114">
    <property type="entry name" value="Radical SAM enzymes"/>
    <property type="match status" value="1"/>
</dbReference>
<dbReference type="SFLD" id="SFLDS00029">
    <property type="entry name" value="Radical_SAM"/>
    <property type="match status" value="1"/>
</dbReference>
<dbReference type="GO" id="GO:0005737">
    <property type="term" value="C:cytoplasm"/>
    <property type="evidence" value="ECO:0007669"/>
    <property type="project" value="UniProtKB-SubCell"/>
</dbReference>
<keyword evidence="7 9" id="KW-0411">Iron-sulfur</keyword>
<dbReference type="InterPro" id="IPR006638">
    <property type="entry name" value="Elp3/MiaA/NifB-like_rSAM"/>
</dbReference>
<dbReference type="InterPro" id="IPR007197">
    <property type="entry name" value="rSAM"/>
</dbReference>
<evidence type="ECO:0000256" key="9">
    <source>
        <dbReference type="HAMAP-Rule" id="MF_00206"/>
    </source>
</evidence>